<dbReference type="EMBL" id="SRLO01000873">
    <property type="protein sequence ID" value="TNN45005.1"/>
    <property type="molecule type" value="Genomic_DNA"/>
</dbReference>
<gene>
    <name evidence="1" type="ORF">EYF80_044810</name>
</gene>
<accession>A0A4Z2FVT8</accession>
<evidence type="ECO:0000313" key="2">
    <source>
        <dbReference type="Proteomes" id="UP000314294"/>
    </source>
</evidence>
<comment type="caution">
    <text evidence="1">The sequence shown here is derived from an EMBL/GenBank/DDBJ whole genome shotgun (WGS) entry which is preliminary data.</text>
</comment>
<dbReference type="AlphaFoldDB" id="A0A4Z2FVT8"/>
<proteinExistence type="predicted"/>
<organism evidence="1 2">
    <name type="scientific">Liparis tanakae</name>
    <name type="common">Tanaka's snailfish</name>
    <dbReference type="NCBI Taxonomy" id="230148"/>
    <lineage>
        <taxon>Eukaryota</taxon>
        <taxon>Metazoa</taxon>
        <taxon>Chordata</taxon>
        <taxon>Craniata</taxon>
        <taxon>Vertebrata</taxon>
        <taxon>Euteleostomi</taxon>
        <taxon>Actinopterygii</taxon>
        <taxon>Neopterygii</taxon>
        <taxon>Teleostei</taxon>
        <taxon>Neoteleostei</taxon>
        <taxon>Acanthomorphata</taxon>
        <taxon>Eupercaria</taxon>
        <taxon>Perciformes</taxon>
        <taxon>Cottioidei</taxon>
        <taxon>Cottales</taxon>
        <taxon>Liparidae</taxon>
        <taxon>Liparis</taxon>
    </lineage>
</organism>
<protein>
    <submittedName>
        <fullName evidence="1">Uncharacterized protein</fullName>
    </submittedName>
</protein>
<evidence type="ECO:0000313" key="1">
    <source>
        <dbReference type="EMBL" id="TNN45005.1"/>
    </source>
</evidence>
<name>A0A4Z2FVT8_9TELE</name>
<reference evidence="1 2" key="1">
    <citation type="submission" date="2019-03" db="EMBL/GenBank/DDBJ databases">
        <title>First draft genome of Liparis tanakae, snailfish: a comprehensive survey of snailfish specific genes.</title>
        <authorList>
            <person name="Kim W."/>
            <person name="Song I."/>
            <person name="Jeong J.-H."/>
            <person name="Kim D."/>
            <person name="Kim S."/>
            <person name="Ryu S."/>
            <person name="Song J.Y."/>
            <person name="Lee S.K."/>
        </authorList>
    </citation>
    <scope>NUCLEOTIDE SEQUENCE [LARGE SCALE GENOMIC DNA]</scope>
    <source>
        <tissue evidence="1">Muscle</tissue>
    </source>
</reference>
<sequence>MELDVHLRVIGCFLGLQDSSQETLSSAAATNTNIWTRGKYPSPGILTPEELSVFQAELRQ</sequence>
<keyword evidence="2" id="KW-1185">Reference proteome</keyword>
<dbReference type="Proteomes" id="UP000314294">
    <property type="component" value="Unassembled WGS sequence"/>
</dbReference>